<dbReference type="EMBL" id="QPEX01000019">
    <property type="protein sequence ID" value="RCS50572.1"/>
    <property type="molecule type" value="Genomic_DNA"/>
</dbReference>
<dbReference type="Proteomes" id="UP000253562">
    <property type="component" value="Unassembled WGS sequence"/>
</dbReference>
<dbReference type="AlphaFoldDB" id="A0A368KS40"/>
<evidence type="ECO:0000313" key="2">
    <source>
        <dbReference type="EMBL" id="RCS50572.1"/>
    </source>
</evidence>
<sequence>MFSRSRTRSKILKRERLLLESSKQSSLFEHVMRTQHACFAPFSERLSGMVRFRRPHPEDVEQLLLNAKLRDELEPFFDESLQILDSGRVPIRVENEFLTAILAWERAPVLPIAQWFTPTLAPPRSDQLSADELHELLWDIIQKLASRRIYLDFTDHLSDNELYCIVVRDILPSQEKMVDLTSHCIFFNCAESDADPDTWLRYYASEEERQGWMEETGQPLPPVECSPYPRKLPGRAL</sequence>
<gene>
    <name evidence="2" type="ORF">DTL42_10715</name>
</gene>
<accession>A0A368KS40</accession>
<evidence type="ECO:0000256" key="1">
    <source>
        <dbReference type="SAM" id="MobiDB-lite"/>
    </source>
</evidence>
<protein>
    <submittedName>
        <fullName evidence="2">Uncharacterized protein</fullName>
    </submittedName>
</protein>
<organism evidence="2 3">
    <name type="scientific">Bremerella cremea</name>
    <dbReference type="NCBI Taxonomy" id="1031537"/>
    <lineage>
        <taxon>Bacteria</taxon>
        <taxon>Pseudomonadati</taxon>
        <taxon>Planctomycetota</taxon>
        <taxon>Planctomycetia</taxon>
        <taxon>Pirellulales</taxon>
        <taxon>Pirellulaceae</taxon>
        <taxon>Bremerella</taxon>
    </lineage>
</organism>
<name>A0A368KS40_9BACT</name>
<feature type="region of interest" description="Disordered" evidence="1">
    <location>
        <begin position="213"/>
        <end position="237"/>
    </location>
</feature>
<proteinExistence type="predicted"/>
<evidence type="ECO:0000313" key="3">
    <source>
        <dbReference type="Proteomes" id="UP000253562"/>
    </source>
</evidence>
<dbReference type="OrthoDB" id="262458at2"/>
<comment type="caution">
    <text evidence="2">The sequence shown here is derived from an EMBL/GenBank/DDBJ whole genome shotgun (WGS) entry which is preliminary data.</text>
</comment>
<reference evidence="2 3" key="1">
    <citation type="submission" date="2018-07" db="EMBL/GenBank/DDBJ databases">
        <title>Comparative genomes isolates from brazilian mangrove.</title>
        <authorList>
            <person name="De Araujo J.E."/>
            <person name="Taketani R.G."/>
            <person name="Silva M.C.P."/>
            <person name="Lourenco M.V."/>
            <person name="Oliveira V.M."/>
            <person name="Andreote F.D."/>
        </authorList>
    </citation>
    <scope>NUCLEOTIDE SEQUENCE [LARGE SCALE GENOMIC DNA]</scope>
    <source>
        <strain evidence="2 3">HEX PRIS-MGV</strain>
    </source>
</reference>